<dbReference type="CDD" id="cd00038">
    <property type="entry name" value="CAP_ED"/>
    <property type="match status" value="1"/>
</dbReference>
<dbReference type="InterPro" id="IPR036388">
    <property type="entry name" value="WH-like_DNA-bd_sf"/>
</dbReference>
<proteinExistence type="predicted"/>
<evidence type="ECO:0000256" key="2">
    <source>
        <dbReference type="ARBA" id="ARBA00023125"/>
    </source>
</evidence>
<dbReference type="SMART" id="SM00419">
    <property type="entry name" value="HTH_CRP"/>
    <property type="match status" value="1"/>
</dbReference>
<reference evidence="5 6" key="1">
    <citation type="submission" date="2018-04" db="EMBL/GenBank/DDBJ databases">
        <title>Genomic Encyclopedia of Type Strains, Phase III (KMG-III): the genomes of soil and plant-associated and newly described type strains.</title>
        <authorList>
            <person name="Whitman W."/>
        </authorList>
    </citation>
    <scope>NUCLEOTIDE SEQUENCE [LARGE SCALE GENOMIC DNA]</scope>
    <source>
        <strain evidence="5 6">MA101b</strain>
    </source>
</reference>
<keyword evidence="2" id="KW-0238">DNA-binding</keyword>
<dbReference type="InterPro" id="IPR036390">
    <property type="entry name" value="WH_DNA-bd_sf"/>
</dbReference>
<accession>A0A2T5GH52</accession>
<dbReference type="Gene3D" id="1.10.10.10">
    <property type="entry name" value="Winged helix-like DNA-binding domain superfamily/Winged helix DNA-binding domain"/>
    <property type="match status" value="1"/>
</dbReference>
<dbReference type="SUPFAM" id="SSF51206">
    <property type="entry name" value="cAMP-binding domain-like"/>
    <property type="match status" value="1"/>
</dbReference>
<dbReference type="InterPro" id="IPR014710">
    <property type="entry name" value="RmlC-like_jellyroll"/>
</dbReference>
<dbReference type="AlphaFoldDB" id="A0A2T5GH52"/>
<dbReference type="Pfam" id="PF00027">
    <property type="entry name" value="cNMP_binding"/>
    <property type="match status" value="1"/>
</dbReference>
<keyword evidence="1" id="KW-0805">Transcription regulation</keyword>
<dbReference type="GO" id="GO:0006355">
    <property type="term" value="P:regulation of DNA-templated transcription"/>
    <property type="evidence" value="ECO:0007669"/>
    <property type="project" value="InterPro"/>
</dbReference>
<organism evidence="5 6">
    <name type="scientific">Sphingomonas aurantiaca</name>
    <dbReference type="NCBI Taxonomy" id="185949"/>
    <lineage>
        <taxon>Bacteria</taxon>
        <taxon>Pseudomonadati</taxon>
        <taxon>Pseudomonadota</taxon>
        <taxon>Alphaproteobacteria</taxon>
        <taxon>Sphingomonadales</taxon>
        <taxon>Sphingomonadaceae</taxon>
        <taxon>Sphingomonas</taxon>
    </lineage>
</organism>
<dbReference type="Gene3D" id="2.60.120.10">
    <property type="entry name" value="Jelly Rolls"/>
    <property type="match status" value="1"/>
</dbReference>
<gene>
    <name evidence="5" type="ORF">C8J26_3513</name>
</gene>
<dbReference type="RefSeq" id="WP_208631443.1">
    <property type="nucleotide sequence ID" value="NZ_JASPFT010000001.1"/>
</dbReference>
<evidence type="ECO:0000313" key="5">
    <source>
        <dbReference type="EMBL" id="PTQ58645.1"/>
    </source>
</evidence>
<comment type="caution">
    <text evidence="5">The sequence shown here is derived from an EMBL/GenBank/DDBJ whole genome shotgun (WGS) entry which is preliminary data.</text>
</comment>
<feature type="domain" description="HTH crp-type" evidence="4">
    <location>
        <begin position="147"/>
        <end position="221"/>
    </location>
</feature>
<dbReference type="InterPro" id="IPR018490">
    <property type="entry name" value="cNMP-bd_dom_sf"/>
</dbReference>
<dbReference type="PROSITE" id="PS51063">
    <property type="entry name" value="HTH_CRP_2"/>
    <property type="match status" value="1"/>
</dbReference>
<dbReference type="GO" id="GO:0003677">
    <property type="term" value="F:DNA binding"/>
    <property type="evidence" value="ECO:0007669"/>
    <property type="project" value="UniProtKB-KW"/>
</dbReference>
<evidence type="ECO:0000259" key="4">
    <source>
        <dbReference type="PROSITE" id="PS51063"/>
    </source>
</evidence>
<evidence type="ECO:0000313" key="6">
    <source>
        <dbReference type="Proteomes" id="UP000244189"/>
    </source>
</evidence>
<keyword evidence="6" id="KW-1185">Reference proteome</keyword>
<dbReference type="InterPro" id="IPR000595">
    <property type="entry name" value="cNMP-bd_dom"/>
</dbReference>
<protein>
    <submittedName>
        <fullName evidence="5">CRP-like cAMP-binding protein</fullName>
    </submittedName>
</protein>
<dbReference type="Proteomes" id="UP000244189">
    <property type="component" value="Unassembled WGS sequence"/>
</dbReference>
<dbReference type="InterPro" id="IPR012318">
    <property type="entry name" value="HTH_CRP"/>
</dbReference>
<evidence type="ECO:0000256" key="3">
    <source>
        <dbReference type="ARBA" id="ARBA00023163"/>
    </source>
</evidence>
<dbReference type="Pfam" id="PF13545">
    <property type="entry name" value="HTH_Crp_2"/>
    <property type="match status" value="1"/>
</dbReference>
<name>A0A2T5GH52_9SPHN</name>
<evidence type="ECO:0000256" key="1">
    <source>
        <dbReference type="ARBA" id="ARBA00023015"/>
    </source>
</evidence>
<dbReference type="SUPFAM" id="SSF46785">
    <property type="entry name" value="Winged helix' DNA-binding domain"/>
    <property type="match status" value="1"/>
</dbReference>
<dbReference type="SMART" id="SM00100">
    <property type="entry name" value="cNMP"/>
    <property type="match status" value="1"/>
</dbReference>
<sequence length="237" mass="26488">MPGLKILVDSLEQIEPLNQEARAAILSADCVVRSYAAGRYVLRENDRADFIGIAIEGFAFSHKQTSSGSRQILSLILPGEALALENIYLNQLDCSIQALTTFSVGLIHRDAMKRFMMLHPTIANGISTMLAYRSSIYKEWMLNIGRRNAKERVGHLLCEIAVRLTGGNTTADRSFKFPLTQEQIGDALGLTAAHVNRAMKSLRNEGLLIREKTLFRLPEWDALCVLADFNDEYLTNE</sequence>
<keyword evidence="3" id="KW-0804">Transcription</keyword>
<dbReference type="EMBL" id="QAOG01000007">
    <property type="protein sequence ID" value="PTQ58645.1"/>
    <property type="molecule type" value="Genomic_DNA"/>
</dbReference>